<reference evidence="1 2" key="1">
    <citation type="submission" date="2009-02" db="EMBL/GenBank/DDBJ databases">
        <authorList>
            <person name="Fulton L."/>
            <person name="Clifton S."/>
            <person name="Fulton B."/>
            <person name="Xu J."/>
            <person name="Minx P."/>
            <person name="Pepin K.H."/>
            <person name="Johnson M."/>
            <person name="Bhonagiri V."/>
            <person name="Nash W.E."/>
            <person name="Mardis E.R."/>
            <person name="Wilson R.K."/>
        </authorList>
    </citation>
    <scope>NUCLEOTIDE SEQUENCE [LARGE SCALE GENOMIC DNA]</scope>
    <source>
        <strain evidence="1 2">ATCC 27758</strain>
    </source>
</reference>
<comment type="caution">
    <text evidence="1">The sequence shown here is derived from an EMBL/GenBank/DDBJ whole genome shotgun (WGS) entry which is preliminary data.</text>
</comment>
<protein>
    <submittedName>
        <fullName evidence="1">Uncharacterized protein</fullName>
    </submittedName>
</protein>
<dbReference type="EMBL" id="ABVR01000034">
    <property type="protein sequence ID" value="EEG91118.1"/>
    <property type="molecule type" value="Genomic_DNA"/>
</dbReference>
<gene>
    <name evidence="1" type="ORF">COPCOM_00555</name>
</gene>
<evidence type="ECO:0000313" key="2">
    <source>
        <dbReference type="Proteomes" id="UP000003793"/>
    </source>
</evidence>
<dbReference type="Proteomes" id="UP000003793">
    <property type="component" value="Unassembled WGS sequence"/>
</dbReference>
<dbReference type="AlphaFoldDB" id="C0B5Y4"/>
<accession>C0B5Y4</accession>
<organism evidence="1 2">
    <name type="scientific">Coprococcus comes ATCC 27758</name>
    <dbReference type="NCBI Taxonomy" id="470146"/>
    <lineage>
        <taxon>Bacteria</taxon>
        <taxon>Bacillati</taxon>
        <taxon>Bacillota</taxon>
        <taxon>Clostridia</taxon>
        <taxon>Lachnospirales</taxon>
        <taxon>Lachnospiraceae</taxon>
        <taxon>Coprococcus</taxon>
    </lineage>
</organism>
<proteinExistence type="predicted"/>
<name>C0B5Y4_9FIRM</name>
<evidence type="ECO:0000313" key="1">
    <source>
        <dbReference type="EMBL" id="EEG91118.1"/>
    </source>
</evidence>
<sequence>MGWVRVEEMTGGRNNRILGEELLKIKSLPAHRHKELRFL</sequence>
<dbReference type="HOGENOM" id="CLU_3308045_0_0_9"/>
<reference evidence="1 2" key="2">
    <citation type="submission" date="2009-03" db="EMBL/GenBank/DDBJ databases">
        <title>Draft genome sequence of Coprococcus comes (ATCC 27758).</title>
        <authorList>
            <person name="Sudarsanam P."/>
            <person name="Ley R."/>
            <person name="Guruge J."/>
            <person name="Turnbaugh P.J."/>
            <person name="Mahowald M."/>
            <person name="Liep D."/>
            <person name="Gordon J."/>
        </authorList>
    </citation>
    <scope>NUCLEOTIDE SEQUENCE [LARGE SCALE GENOMIC DNA]</scope>
    <source>
        <strain evidence="1 2">ATCC 27758</strain>
    </source>
</reference>